<gene>
    <name evidence="1" type="ORF">DLJ53_07540</name>
</gene>
<comment type="caution">
    <text evidence="1">The sequence shown here is derived from an EMBL/GenBank/DDBJ whole genome shotgun (WGS) entry which is preliminary data.</text>
</comment>
<keyword evidence="2" id="KW-1185">Reference proteome</keyword>
<dbReference type="InterPro" id="IPR006311">
    <property type="entry name" value="TAT_signal"/>
</dbReference>
<name>A0A8B2NVW6_9HYPH</name>
<dbReference type="EMBL" id="QHHQ01000001">
    <property type="protein sequence ID" value="RAI04287.1"/>
    <property type="molecule type" value="Genomic_DNA"/>
</dbReference>
<dbReference type="Proteomes" id="UP000249590">
    <property type="component" value="Unassembled WGS sequence"/>
</dbReference>
<accession>A0A8B2NVW6</accession>
<proteinExistence type="predicted"/>
<dbReference type="AlphaFoldDB" id="A0A8B2NVW6"/>
<evidence type="ECO:0000313" key="2">
    <source>
        <dbReference type="Proteomes" id="UP000249590"/>
    </source>
</evidence>
<reference evidence="1 2" key="1">
    <citation type="submission" date="2018-05" db="EMBL/GenBank/DDBJ databases">
        <title>Acuticoccus sediminis sp. nov., isolated from deep-sea sediment of Indian Ocean.</title>
        <authorList>
            <person name="Liu X."/>
            <person name="Lai Q."/>
            <person name="Du Y."/>
            <person name="Sun F."/>
            <person name="Zhang X."/>
            <person name="Wang S."/>
            <person name="Shao Z."/>
        </authorList>
    </citation>
    <scope>NUCLEOTIDE SEQUENCE [LARGE SCALE GENOMIC DNA]</scope>
    <source>
        <strain evidence="1 2">PTG4-2</strain>
    </source>
</reference>
<protein>
    <submittedName>
        <fullName evidence="1">Tat (Twin-arginine translocation) pathway signal sequence</fullName>
    </submittedName>
</protein>
<dbReference type="PROSITE" id="PS51318">
    <property type="entry name" value="TAT"/>
    <property type="match status" value="1"/>
</dbReference>
<evidence type="ECO:0000313" key="1">
    <source>
        <dbReference type="EMBL" id="RAI04287.1"/>
    </source>
</evidence>
<organism evidence="1 2">
    <name type="scientific">Acuticoccus sediminis</name>
    <dbReference type="NCBI Taxonomy" id="2184697"/>
    <lineage>
        <taxon>Bacteria</taxon>
        <taxon>Pseudomonadati</taxon>
        <taxon>Pseudomonadota</taxon>
        <taxon>Alphaproteobacteria</taxon>
        <taxon>Hyphomicrobiales</taxon>
        <taxon>Amorphaceae</taxon>
        <taxon>Acuticoccus</taxon>
    </lineage>
</organism>
<sequence length="185" mass="19863">MQVDRRRFITASLTAVGAYAVAVSGVTWLVAPDKAWAISYDALDPEMAETLLVMTRAIYPHDFLGDVHYAAVVKALDTDAAGFADKSQLELLRDGVAALDQAAGGSFADATEDAKYTALEGMATTPFFQAVRGKAVVALYNQPEVWEKFGYEGPSYPKGGYLEHGFNDLSWLPDPPAEASPPVEG</sequence>